<dbReference type="Pfam" id="PF10488">
    <property type="entry name" value="PP1c_bdg"/>
    <property type="match status" value="1"/>
</dbReference>
<feature type="compositionally biased region" description="Basic residues" evidence="13">
    <location>
        <begin position="296"/>
        <end position="317"/>
    </location>
</feature>
<evidence type="ECO:0000256" key="8">
    <source>
        <dbReference type="ARBA" id="ARBA00022830"/>
    </source>
</evidence>
<evidence type="ECO:0000256" key="5">
    <source>
        <dbReference type="ARBA" id="ARBA00019072"/>
    </source>
</evidence>
<dbReference type="GO" id="GO:0039502">
    <property type="term" value="P:symbiont-mediated suppression of host type I interferon-mediated signaling pathway"/>
    <property type="evidence" value="ECO:0007669"/>
    <property type="project" value="UniProtKB-KW"/>
</dbReference>
<dbReference type="EMBL" id="WNWW01000396">
    <property type="protein sequence ID" value="KAF3425389.1"/>
    <property type="molecule type" value="Genomic_DNA"/>
</dbReference>
<evidence type="ECO:0000259" key="14">
    <source>
        <dbReference type="Pfam" id="PF10488"/>
    </source>
</evidence>
<comment type="caution">
    <text evidence="15">The sequence shown here is derived from an EMBL/GenBank/DDBJ whole genome shotgun (WGS) entry which is preliminary data.</text>
</comment>
<keyword evidence="10" id="KW-0922">Interferon antiviral system evasion</keyword>
<evidence type="ECO:0000256" key="10">
    <source>
        <dbReference type="ARBA" id="ARBA00023258"/>
    </source>
</evidence>
<evidence type="ECO:0000256" key="9">
    <source>
        <dbReference type="ARBA" id="ARBA00022921"/>
    </source>
</evidence>
<dbReference type="PANTHER" id="PTHR16489:SF12">
    <property type="entry name" value="GH11727P"/>
    <property type="match status" value="1"/>
</dbReference>
<dbReference type="InterPro" id="IPR051254">
    <property type="entry name" value="PPP1R15"/>
</dbReference>
<dbReference type="OrthoDB" id="5976067at2759"/>
<keyword evidence="8" id="KW-1114">Inhibition of host interferon signaling pathway by virus</keyword>
<feature type="region of interest" description="Disordered" evidence="13">
    <location>
        <begin position="288"/>
        <end position="334"/>
    </location>
</feature>
<comment type="similarity">
    <text evidence="2">Belongs to the asfivirus DP71L family.</text>
</comment>
<dbReference type="GO" id="GO:0034976">
    <property type="term" value="P:response to endoplasmic reticulum stress"/>
    <property type="evidence" value="ECO:0007669"/>
    <property type="project" value="TreeGrafter"/>
</dbReference>
<evidence type="ECO:0000256" key="13">
    <source>
        <dbReference type="SAM" id="MobiDB-lite"/>
    </source>
</evidence>
<dbReference type="GO" id="GO:0019888">
    <property type="term" value="F:protein phosphatase regulator activity"/>
    <property type="evidence" value="ECO:0007669"/>
    <property type="project" value="TreeGrafter"/>
</dbReference>
<keyword evidence="6" id="KW-0945">Host-virus interaction</keyword>
<organism evidence="15 16">
    <name type="scientific">Frieseomelitta varia</name>
    <dbReference type="NCBI Taxonomy" id="561572"/>
    <lineage>
        <taxon>Eukaryota</taxon>
        <taxon>Metazoa</taxon>
        <taxon>Ecdysozoa</taxon>
        <taxon>Arthropoda</taxon>
        <taxon>Hexapoda</taxon>
        <taxon>Insecta</taxon>
        <taxon>Pterygota</taxon>
        <taxon>Neoptera</taxon>
        <taxon>Endopterygota</taxon>
        <taxon>Hymenoptera</taxon>
        <taxon>Apocrita</taxon>
        <taxon>Aculeata</taxon>
        <taxon>Apoidea</taxon>
        <taxon>Anthophila</taxon>
        <taxon>Apidae</taxon>
        <taxon>Frieseomelitta</taxon>
    </lineage>
</organism>
<evidence type="ECO:0000256" key="1">
    <source>
        <dbReference type="ARBA" id="ARBA00003756"/>
    </source>
</evidence>
<gene>
    <name evidence="15" type="ORF">E2986_02575</name>
</gene>
<evidence type="ECO:0000256" key="12">
    <source>
        <dbReference type="ARBA" id="ARBA00031298"/>
    </source>
</evidence>
<evidence type="ECO:0000256" key="11">
    <source>
        <dbReference type="ARBA" id="ARBA00023280"/>
    </source>
</evidence>
<name>A0A833RAT6_9HYME</name>
<comment type="subunit">
    <text evidence="4">Interacts (via C-terminus) with host PPP1CB.</text>
</comment>
<evidence type="ECO:0000256" key="4">
    <source>
        <dbReference type="ARBA" id="ARBA00011204"/>
    </source>
</evidence>
<comment type="function">
    <text evidence="1">Interacts with the host phosphatase PP1 catalytic subunit (PPP1CB) and recruits it to dephosphorylate EIF2S1/eIF2alpha and therefore restores the host translation that has been shut-down by the host. Also inhibits the EIF2S1/eIF2alpha-ATF4-DDIT3/CHOP pathway.</text>
</comment>
<feature type="domain" description="Protein phosphatase 1 regulatory subunit 15A/B C-terminal" evidence="14">
    <location>
        <begin position="475"/>
        <end position="560"/>
    </location>
</feature>
<comment type="similarity">
    <text evidence="3">Belongs to the PPP1R15 family.</text>
</comment>
<evidence type="ECO:0000313" key="16">
    <source>
        <dbReference type="Proteomes" id="UP000655588"/>
    </source>
</evidence>
<evidence type="ECO:0000256" key="2">
    <source>
        <dbReference type="ARBA" id="ARBA00007512"/>
    </source>
</evidence>
<evidence type="ECO:0000313" key="15">
    <source>
        <dbReference type="EMBL" id="KAF3425389.1"/>
    </source>
</evidence>
<evidence type="ECO:0000256" key="6">
    <source>
        <dbReference type="ARBA" id="ARBA00022581"/>
    </source>
</evidence>
<keyword evidence="11" id="KW-0899">Viral immunoevasion</keyword>
<protein>
    <recommendedName>
        <fullName evidence="5">Protein DP71L</fullName>
    </recommendedName>
    <alternativeName>
        <fullName evidence="12">MyD116 homolog</fullName>
    </alternativeName>
</protein>
<dbReference type="GO" id="GO:0051246">
    <property type="term" value="P:regulation of protein metabolic process"/>
    <property type="evidence" value="ECO:0007669"/>
    <property type="project" value="UniProtKB-ARBA"/>
</dbReference>
<dbReference type="PANTHER" id="PTHR16489">
    <property type="entry name" value="GH11727P"/>
    <property type="match status" value="1"/>
</dbReference>
<dbReference type="GO" id="GO:0005783">
    <property type="term" value="C:endoplasmic reticulum"/>
    <property type="evidence" value="ECO:0007669"/>
    <property type="project" value="TreeGrafter"/>
</dbReference>
<dbReference type="Proteomes" id="UP000655588">
    <property type="component" value="Unassembled WGS sequence"/>
</dbReference>
<dbReference type="GO" id="GO:0000164">
    <property type="term" value="C:protein phosphatase type 1 complex"/>
    <property type="evidence" value="ECO:0007669"/>
    <property type="project" value="TreeGrafter"/>
</dbReference>
<evidence type="ECO:0000256" key="3">
    <source>
        <dbReference type="ARBA" id="ARBA00010161"/>
    </source>
</evidence>
<keyword evidence="7" id="KW-1090">Inhibition of host innate immune response by virus</keyword>
<reference evidence="15" key="1">
    <citation type="submission" date="2019-11" db="EMBL/GenBank/DDBJ databases">
        <title>The nuclear and mitochondrial genomes of Frieseomelitta varia - a highly eusocial stingless bee (Meliponini) with a permanently sterile worker caste.</title>
        <authorList>
            <person name="Freitas F.C.P."/>
            <person name="Lourenco A.P."/>
            <person name="Nunes F.M.F."/>
            <person name="Paschoal A.R."/>
            <person name="Abreu F.C.P."/>
            <person name="Barbin F.O."/>
            <person name="Bataglia L."/>
            <person name="Cardoso-Junior C.A.M."/>
            <person name="Cervoni M.S."/>
            <person name="Silva S.R."/>
            <person name="Dalarmi F."/>
            <person name="Del Lama M.A."/>
            <person name="Depintor T.S."/>
            <person name="Ferreira K.M."/>
            <person name="Goria P.S."/>
            <person name="Jaskot M.C."/>
            <person name="Lago D.C."/>
            <person name="Luna-Lucena D."/>
            <person name="Moda L.M."/>
            <person name="Nascimento L."/>
            <person name="Pedrino M."/>
            <person name="Rabico F.O."/>
            <person name="Sanches F.C."/>
            <person name="Santos D.E."/>
            <person name="Santos C.G."/>
            <person name="Vieira J."/>
            <person name="Lopes T.F."/>
            <person name="Barchuk A.R."/>
            <person name="Hartfelder K."/>
            <person name="Simoes Z.L.P."/>
            <person name="Bitondi M.M.G."/>
            <person name="Pinheiro D.G."/>
        </authorList>
    </citation>
    <scope>NUCLEOTIDE SEQUENCE</scope>
    <source>
        <strain evidence="15">USP_RPSP 00005682</strain>
        <tissue evidence="15">Whole individual</tissue>
    </source>
</reference>
<dbReference type="InterPro" id="IPR019523">
    <property type="entry name" value="Prot_Pase1_reg-su15A/B_C"/>
</dbReference>
<evidence type="ECO:0000256" key="7">
    <source>
        <dbReference type="ARBA" id="ARBA00022632"/>
    </source>
</evidence>
<sequence length="568" mass="65561">MCSMQSLPANTTMEKMYSMNDTLNGQGNMQGAKKENMFNSVCNVLNVFLGQLSKVPVSFMGGNYPLSVTVVNNSNSHDFFKNLASKRESLNADNMYIHNDEIKESLNIVENIRNNICNEKKLCISKIFENTKDNLKFNYEYIDSKNKDAEKSDEKKLDINKGVKYNTTDCNYLVSIQNSNIESDEEFEYICSDTNTKEVDVKENCYIFEETYNKDISNTEQLFNCNNSRGDKTVNMENSLLTHSTNTLSTETIQQSTFPNLFTNMLQKIIDGVTDKFSKTDFKKSNIPAKASVSSKQRRKLTTVAKGRGRGRAKSQLRRSGVSQKRHRRERKHDITIDIESDFKSWQELEESDTTENKESEDSCLDEDVVDAVQYIIEERISPVTYTFADVEPKIQKPKIRRNVNYDISKFSAKIPECLKQTDTSNYGFRPRSISESSTGSEDSYCIVFETDSEVTFKSDVEDSEESDINEISEESDINEISEDEITYKDEKPATPIRQVKFNLNPVVHLMVQWDYAYRAARKGPWEEIARDTERFRSRINCIERVLNPILTVQHRIHIWQERFALIE</sequence>
<keyword evidence="9" id="KW-0426">Late protein</keyword>
<accession>A0A833RAT6</accession>
<proteinExistence type="inferred from homology"/>
<dbReference type="AlphaFoldDB" id="A0A833RAT6"/>
<keyword evidence="16" id="KW-1185">Reference proteome</keyword>